<feature type="region of interest" description="Disordered" evidence="1">
    <location>
        <begin position="30"/>
        <end position="60"/>
    </location>
</feature>
<name>A0A9E7EGV1_9LILI</name>
<proteinExistence type="predicted"/>
<evidence type="ECO:0000256" key="1">
    <source>
        <dbReference type="SAM" id="MobiDB-lite"/>
    </source>
</evidence>
<sequence>MGCTDKSQRGLNGFMRSVFSILQSVRAASTATASQPVMPSEEEPDKDQTQKQFKEASPEECDQAVEGLSTTITKEKAKQMQDSSKTAQLFIHKFWAKRLGVGPALRAVASLSRRLQAYLGLDNYGVMHVSIVQGGTARRRSGMSGMACSMRPRPRILGAAASCVAILRFRKRVLCSSSGGVAV</sequence>
<dbReference type="AlphaFoldDB" id="A0A9E7EGV1"/>
<accession>A0A9E7EGV1</accession>
<evidence type="ECO:0000313" key="2">
    <source>
        <dbReference type="EMBL" id="URD76642.1"/>
    </source>
</evidence>
<keyword evidence="3" id="KW-1185">Reference proteome</keyword>
<feature type="compositionally biased region" description="Basic and acidic residues" evidence="1">
    <location>
        <begin position="46"/>
        <end position="57"/>
    </location>
</feature>
<evidence type="ECO:0000313" key="3">
    <source>
        <dbReference type="Proteomes" id="UP001055439"/>
    </source>
</evidence>
<dbReference type="Proteomes" id="UP001055439">
    <property type="component" value="Chromosome 1"/>
</dbReference>
<reference evidence="2" key="1">
    <citation type="submission" date="2022-05" db="EMBL/GenBank/DDBJ databases">
        <title>The Musa troglodytarum L. genome provides insights into the mechanism of non-climacteric behaviour and enrichment of carotenoids.</title>
        <authorList>
            <person name="Wang J."/>
        </authorList>
    </citation>
    <scope>NUCLEOTIDE SEQUENCE</scope>
    <source>
        <tissue evidence="2">Leaf</tissue>
    </source>
</reference>
<dbReference type="EMBL" id="CP097502">
    <property type="protein sequence ID" value="URD76642.1"/>
    <property type="molecule type" value="Genomic_DNA"/>
</dbReference>
<gene>
    <name evidence="2" type="ORF">MUK42_36929</name>
</gene>
<dbReference type="OrthoDB" id="275278at2759"/>
<organism evidence="2 3">
    <name type="scientific">Musa troglodytarum</name>
    <name type="common">fe'i banana</name>
    <dbReference type="NCBI Taxonomy" id="320322"/>
    <lineage>
        <taxon>Eukaryota</taxon>
        <taxon>Viridiplantae</taxon>
        <taxon>Streptophyta</taxon>
        <taxon>Embryophyta</taxon>
        <taxon>Tracheophyta</taxon>
        <taxon>Spermatophyta</taxon>
        <taxon>Magnoliopsida</taxon>
        <taxon>Liliopsida</taxon>
        <taxon>Zingiberales</taxon>
        <taxon>Musaceae</taxon>
        <taxon>Musa</taxon>
    </lineage>
</organism>
<protein>
    <submittedName>
        <fullName evidence="2">LETM1-like protein</fullName>
    </submittedName>
</protein>